<sequence length="402" mass="43495">MATSPNSTGDGDGPRLPPELVNAILALAINSASFDELVSLRCTSRRAHALTSARLYRHVAVVATAAAVQGPQLPVPPAIMITWPPGSDGIATPGYFNTPPAVGLRLEIRSPSGRRIPGLDWAGVAADRALCAQRLAACAVLDMVQHAAATDEAELAECAELAAAVAHATTYRRNAIGHDFNFSPPERVTTLPNNWSWREDEADEYIVTTRACDYLLDMPTLSYDMLCYEKLPPSVRTAVLIVNMWGHCSVPIAARLGECAGLQEAVFIPYAGLGVLHYLVLAVARAHQLRRATFVSAELLDDTWFGEELGMPAHGAARRRALHEVIVAEVLRDYARQRAPLPNDDLDDDTPLDPQPDAPPEIAVLSLQEFARDTPAELYELCTAPCAVSTKRVSGYLYKGGW</sequence>
<evidence type="ECO:0000256" key="1">
    <source>
        <dbReference type="SAM" id="MobiDB-lite"/>
    </source>
</evidence>
<name>A0AAF0XZ38_9TREE</name>
<dbReference type="GeneID" id="87803300"/>
<dbReference type="Proteomes" id="UP000827549">
    <property type="component" value="Chromosome 1"/>
</dbReference>
<dbReference type="RefSeq" id="XP_062622449.1">
    <property type="nucleotide sequence ID" value="XM_062766465.1"/>
</dbReference>
<evidence type="ECO:0000313" key="2">
    <source>
        <dbReference type="EMBL" id="WOO76417.1"/>
    </source>
</evidence>
<keyword evidence="3" id="KW-1185">Reference proteome</keyword>
<organism evidence="2 3">
    <name type="scientific">Vanrija pseudolonga</name>
    <dbReference type="NCBI Taxonomy" id="143232"/>
    <lineage>
        <taxon>Eukaryota</taxon>
        <taxon>Fungi</taxon>
        <taxon>Dikarya</taxon>
        <taxon>Basidiomycota</taxon>
        <taxon>Agaricomycotina</taxon>
        <taxon>Tremellomycetes</taxon>
        <taxon>Trichosporonales</taxon>
        <taxon>Trichosporonaceae</taxon>
        <taxon>Vanrija</taxon>
    </lineage>
</organism>
<dbReference type="EMBL" id="CP086714">
    <property type="protein sequence ID" value="WOO76417.1"/>
    <property type="molecule type" value="Genomic_DNA"/>
</dbReference>
<reference evidence="2" key="1">
    <citation type="submission" date="2023-10" db="EMBL/GenBank/DDBJ databases">
        <authorList>
            <person name="Noh H."/>
        </authorList>
    </citation>
    <scope>NUCLEOTIDE SEQUENCE</scope>
    <source>
        <strain evidence="2">DUCC4014</strain>
    </source>
</reference>
<accession>A0AAF0XZ38</accession>
<proteinExistence type="predicted"/>
<gene>
    <name evidence="2" type="ORF">LOC62_01G000038</name>
</gene>
<feature type="region of interest" description="Disordered" evidence="1">
    <location>
        <begin position="339"/>
        <end position="358"/>
    </location>
</feature>
<evidence type="ECO:0008006" key="4">
    <source>
        <dbReference type="Google" id="ProtNLM"/>
    </source>
</evidence>
<evidence type="ECO:0000313" key="3">
    <source>
        <dbReference type="Proteomes" id="UP000827549"/>
    </source>
</evidence>
<dbReference type="AlphaFoldDB" id="A0AAF0XZ38"/>
<protein>
    <recommendedName>
        <fullName evidence="4">F-box domain-containing protein</fullName>
    </recommendedName>
</protein>